<dbReference type="Pfam" id="PF12796">
    <property type="entry name" value="Ank_2"/>
    <property type="match status" value="1"/>
</dbReference>
<dbReference type="PROSITE" id="PS50297">
    <property type="entry name" value="ANK_REP_REGION"/>
    <property type="match status" value="1"/>
</dbReference>
<evidence type="ECO:0000256" key="1">
    <source>
        <dbReference type="ARBA" id="ARBA00022737"/>
    </source>
</evidence>
<dbReference type="AlphaFoldDB" id="A0A5C3QXI8"/>
<dbReference type="PANTHER" id="PTHR24119:SF0">
    <property type="entry name" value="ACYL-COA-BINDING DOMAIN-CONTAINING PROTEIN 6"/>
    <property type="match status" value="1"/>
</dbReference>
<evidence type="ECO:0000313" key="7">
    <source>
        <dbReference type="EMBL" id="TFL06716.1"/>
    </source>
</evidence>
<dbReference type="PRINTS" id="PR00689">
    <property type="entry name" value="ACOABINDINGP"/>
</dbReference>
<dbReference type="Gene3D" id="1.25.40.20">
    <property type="entry name" value="Ankyrin repeat-containing domain"/>
    <property type="match status" value="1"/>
</dbReference>
<dbReference type="PANTHER" id="PTHR24119">
    <property type="entry name" value="ACYL-COA-BINDING DOMAIN-CONTAINING PROTEIN 6"/>
    <property type="match status" value="1"/>
</dbReference>
<dbReference type="GO" id="GO:0000062">
    <property type="term" value="F:fatty-acyl-CoA binding"/>
    <property type="evidence" value="ECO:0007669"/>
    <property type="project" value="InterPro"/>
</dbReference>
<dbReference type="InterPro" id="IPR014352">
    <property type="entry name" value="FERM/acyl-CoA-bd_prot_sf"/>
</dbReference>
<feature type="region of interest" description="Disordered" evidence="5">
    <location>
        <begin position="89"/>
        <end position="135"/>
    </location>
</feature>
<evidence type="ECO:0000256" key="4">
    <source>
        <dbReference type="PROSITE-ProRule" id="PRU00023"/>
    </source>
</evidence>
<evidence type="ECO:0000256" key="2">
    <source>
        <dbReference type="ARBA" id="ARBA00023043"/>
    </source>
</evidence>
<dbReference type="Pfam" id="PF00887">
    <property type="entry name" value="ACBP"/>
    <property type="match status" value="1"/>
</dbReference>
<keyword evidence="1" id="KW-0677">Repeat</keyword>
<dbReference type="EMBL" id="ML178815">
    <property type="protein sequence ID" value="TFL06716.1"/>
    <property type="molecule type" value="Genomic_DNA"/>
</dbReference>
<sequence>MPSSTDFENAAAYLSSNTTLSLSNQQKLELYGLYKCATVSITPNVAKPSIFDIYGKPKWEAWNNAGKTCEGSQEIAEQRYLALARQLGWSPSAQPPSTPKRNADTSANQQSQNDDDDIWDREDDKGKRAGGGGFSVSVSSVTAPPMADGEGVHALAVSGNVESLRDLLSKDASDINSVDEYGYTPLHLAADRGHADIVRLLLDYRANVSAKDEDDYTPLDLATIAGHPHIATILSDTKQPVPS</sequence>
<evidence type="ECO:0000256" key="5">
    <source>
        <dbReference type="SAM" id="MobiDB-lite"/>
    </source>
</evidence>
<accession>A0A5C3QXI8</accession>
<organism evidence="7 8">
    <name type="scientific">Pterulicium gracile</name>
    <dbReference type="NCBI Taxonomy" id="1884261"/>
    <lineage>
        <taxon>Eukaryota</taxon>
        <taxon>Fungi</taxon>
        <taxon>Dikarya</taxon>
        <taxon>Basidiomycota</taxon>
        <taxon>Agaricomycotina</taxon>
        <taxon>Agaricomycetes</taxon>
        <taxon>Agaricomycetidae</taxon>
        <taxon>Agaricales</taxon>
        <taxon>Pleurotineae</taxon>
        <taxon>Pterulaceae</taxon>
        <taxon>Pterulicium</taxon>
    </lineage>
</organism>
<keyword evidence="2 4" id="KW-0040">ANK repeat</keyword>
<dbReference type="SUPFAM" id="SSF47027">
    <property type="entry name" value="Acyl-CoA binding protein"/>
    <property type="match status" value="1"/>
</dbReference>
<dbReference type="InterPro" id="IPR036770">
    <property type="entry name" value="Ankyrin_rpt-contain_sf"/>
</dbReference>
<name>A0A5C3QXI8_9AGAR</name>
<dbReference type="PROSITE" id="PS50088">
    <property type="entry name" value="ANK_REPEAT"/>
    <property type="match status" value="1"/>
</dbReference>
<proteinExistence type="predicted"/>
<dbReference type="SMART" id="SM00248">
    <property type="entry name" value="ANK"/>
    <property type="match status" value="3"/>
</dbReference>
<evidence type="ECO:0000259" key="6">
    <source>
        <dbReference type="PROSITE" id="PS51228"/>
    </source>
</evidence>
<dbReference type="Gene3D" id="1.20.80.10">
    <property type="match status" value="1"/>
</dbReference>
<dbReference type="OrthoDB" id="341259at2759"/>
<reference evidence="7 8" key="1">
    <citation type="journal article" date="2019" name="Nat. Ecol. Evol.">
        <title>Megaphylogeny resolves global patterns of mushroom evolution.</title>
        <authorList>
            <person name="Varga T."/>
            <person name="Krizsan K."/>
            <person name="Foldi C."/>
            <person name="Dima B."/>
            <person name="Sanchez-Garcia M."/>
            <person name="Sanchez-Ramirez S."/>
            <person name="Szollosi G.J."/>
            <person name="Szarkandi J.G."/>
            <person name="Papp V."/>
            <person name="Albert L."/>
            <person name="Andreopoulos W."/>
            <person name="Angelini C."/>
            <person name="Antonin V."/>
            <person name="Barry K.W."/>
            <person name="Bougher N.L."/>
            <person name="Buchanan P."/>
            <person name="Buyck B."/>
            <person name="Bense V."/>
            <person name="Catcheside P."/>
            <person name="Chovatia M."/>
            <person name="Cooper J."/>
            <person name="Damon W."/>
            <person name="Desjardin D."/>
            <person name="Finy P."/>
            <person name="Geml J."/>
            <person name="Haridas S."/>
            <person name="Hughes K."/>
            <person name="Justo A."/>
            <person name="Karasinski D."/>
            <person name="Kautmanova I."/>
            <person name="Kiss B."/>
            <person name="Kocsube S."/>
            <person name="Kotiranta H."/>
            <person name="LaButti K.M."/>
            <person name="Lechner B.E."/>
            <person name="Liimatainen K."/>
            <person name="Lipzen A."/>
            <person name="Lukacs Z."/>
            <person name="Mihaltcheva S."/>
            <person name="Morgado L.N."/>
            <person name="Niskanen T."/>
            <person name="Noordeloos M.E."/>
            <person name="Ohm R.A."/>
            <person name="Ortiz-Santana B."/>
            <person name="Ovrebo C."/>
            <person name="Racz N."/>
            <person name="Riley R."/>
            <person name="Savchenko A."/>
            <person name="Shiryaev A."/>
            <person name="Soop K."/>
            <person name="Spirin V."/>
            <person name="Szebenyi C."/>
            <person name="Tomsovsky M."/>
            <person name="Tulloss R.E."/>
            <person name="Uehling J."/>
            <person name="Grigoriev I.V."/>
            <person name="Vagvolgyi C."/>
            <person name="Papp T."/>
            <person name="Martin F.M."/>
            <person name="Miettinen O."/>
            <person name="Hibbett D.S."/>
            <person name="Nagy L.G."/>
        </authorList>
    </citation>
    <scope>NUCLEOTIDE SEQUENCE [LARGE SCALE GENOMIC DNA]</scope>
    <source>
        <strain evidence="7 8">CBS 309.79</strain>
    </source>
</reference>
<keyword evidence="3" id="KW-0446">Lipid-binding</keyword>
<dbReference type="InterPro" id="IPR035984">
    <property type="entry name" value="Acyl-CoA-binding_sf"/>
</dbReference>
<dbReference type="STRING" id="1884261.A0A5C3QXI8"/>
<dbReference type="PROSITE" id="PS51228">
    <property type="entry name" value="ACB_2"/>
    <property type="match status" value="1"/>
</dbReference>
<dbReference type="Proteomes" id="UP000305067">
    <property type="component" value="Unassembled WGS sequence"/>
</dbReference>
<dbReference type="InterPro" id="IPR002110">
    <property type="entry name" value="Ankyrin_rpt"/>
</dbReference>
<protein>
    <submittedName>
        <fullName evidence="7">Ankyrin repeat-containing domain protein</fullName>
    </submittedName>
</protein>
<evidence type="ECO:0000256" key="3">
    <source>
        <dbReference type="ARBA" id="ARBA00023121"/>
    </source>
</evidence>
<feature type="repeat" description="ANK" evidence="4">
    <location>
        <begin position="181"/>
        <end position="213"/>
    </location>
</feature>
<dbReference type="SUPFAM" id="SSF48403">
    <property type="entry name" value="Ankyrin repeat"/>
    <property type="match status" value="1"/>
</dbReference>
<dbReference type="InterPro" id="IPR000582">
    <property type="entry name" value="Acyl-CoA-binding_protein"/>
</dbReference>
<feature type="domain" description="ACB" evidence="6">
    <location>
        <begin position="3"/>
        <end position="93"/>
    </location>
</feature>
<evidence type="ECO:0000313" key="8">
    <source>
        <dbReference type="Proteomes" id="UP000305067"/>
    </source>
</evidence>
<gene>
    <name evidence="7" type="ORF">BDV98DRAFT_588948</name>
</gene>
<keyword evidence="8" id="KW-1185">Reference proteome</keyword>